<dbReference type="Proteomes" id="UP000054248">
    <property type="component" value="Unassembled WGS sequence"/>
</dbReference>
<name>A0A0C3QHK9_9AGAM</name>
<reference evidence="1 2" key="1">
    <citation type="submission" date="2014-04" db="EMBL/GenBank/DDBJ databases">
        <authorList>
            <consortium name="DOE Joint Genome Institute"/>
            <person name="Kuo A."/>
            <person name="Girlanda M."/>
            <person name="Perotto S."/>
            <person name="Kohler A."/>
            <person name="Nagy L.G."/>
            <person name="Floudas D."/>
            <person name="Copeland A."/>
            <person name="Barry K.W."/>
            <person name="Cichocki N."/>
            <person name="Veneault-Fourrey C."/>
            <person name="LaButti K."/>
            <person name="Lindquist E.A."/>
            <person name="Lipzen A."/>
            <person name="Lundell T."/>
            <person name="Morin E."/>
            <person name="Murat C."/>
            <person name="Sun H."/>
            <person name="Tunlid A."/>
            <person name="Henrissat B."/>
            <person name="Grigoriev I.V."/>
            <person name="Hibbett D.S."/>
            <person name="Martin F."/>
            <person name="Nordberg H.P."/>
            <person name="Cantor M.N."/>
            <person name="Hua S.X."/>
        </authorList>
    </citation>
    <scope>NUCLEOTIDE SEQUENCE [LARGE SCALE GENOMIC DNA]</scope>
    <source>
        <strain evidence="1 2">MUT 4182</strain>
    </source>
</reference>
<organism evidence="1 2">
    <name type="scientific">Tulasnella calospora MUT 4182</name>
    <dbReference type="NCBI Taxonomy" id="1051891"/>
    <lineage>
        <taxon>Eukaryota</taxon>
        <taxon>Fungi</taxon>
        <taxon>Dikarya</taxon>
        <taxon>Basidiomycota</taxon>
        <taxon>Agaricomycotina</taxon>
        <taxon>Agaricomycetes</taxon>
        <taxon>Cantharellales</taxon>
        <taxon>Tulasnellaceae</taxon>
        <taxon>Tulasnella</taxon>
    </lineage>
</organism>
<keyword evidence="2" id="KW-1185">Reference proteome</keyword>
<sequence length="358" mass="39990">MENETGGVGGISRLCQTVFNFWAGLQSRWGRDHIRQFFLLVKLYNDCSQIRAKPEVLKKVQGWFPEAQRLVQSMEEVGKKKTKEEAEQMAEYICTMMMSIIESLGLNLAESGDIGVRWMQAKKDSKALGEVVKRLPKISSTGTAAPGPNTHNPVSVLKLNIQIYPITEGPVHRLGLPETRILSFAAKFADYCLGPLVFHELNHPEEASGAGVSPLKIQAMDTIYLRFLPSCDDAAIWAPVDPRSPVTLTQYYTKGSRVEVRFLRCNIRFLLVSAYHSEGQHEQVFDLDSPEQCQILAEVLKEGSLETNISSSEPASATSSKGFKPEVIPRTCFVLKQPNLYETFPPMHPSINDLSFIV</sequence>
<proteinExistence type="predicted"/>
<reference evidence="2" key="2">
    <citation type="submission" date="2015-01" db="EMBL/GenBank/DDBJ databases">
        <title>Evolutionary Origins and Diversification of the Mycorrhizal Mutualists.</title>
        <authorList>
            <consortium name="DOE Joint Genome Institute"/>
            <consortium name="Mycorrhizal Genomics Consortium"/>
            <person name="Kohler A."/>
            <person name="Kuo A."/>
            <person name="Nagy L.G."/>
            <person name="Floudas D."/>
            <person name="Copeland A."/>
            <person name="Barry K.W."/>
            <person name="Cichocki N."/>
            <person name="Veneault-Fourrey C."/>
            <person name="LaButti K."/>
            <person name="Lindquist E.A."/>
            <person name="Lipzen A."/>
            <person name="Lundell T."/>
            <person name="Morin E."/>
            <person name="Murat C."/>
            <person name="Riley R."/>
            <person name="Ohm R."/>
            <person name="Sun H."/>
            <person name="Tunlid A."/>
            <person name="Henrissat B."/>
            <person name="Grigoriev I.V."/>
            <person name="Hibbett D.S."/>
            <person name="Martin F."/>
        </authorList>
    </citation>
    <scope>NUCLEOTIDE SEQUENCE [LARGE SCALE GENOMIC DNA]</scope>
    <source>
        <strain evidence="2">MUT 4182</strain>
    </source>
</reference>
<dbReference type="AlphaFoldDB" id="A0A0C3QHK9"/>
<accession>A0A0C3QHK9</accession>
<dbReference type="EMBL" id="KN822964">
    <property type="protein sequence ID" value="KIO31325.1"/>
    <property type="molecule type" value="Genomic_DNA"/>
</dbReference>
<evidence type="ECO:0000313" key="2">
    <source>
        <dbReference type="Proteomes" id="UP000054248"/>
    </source>
</evidence>
<dbReference type="HOGENOM" id="CLU_774321_0_0_1"/>
<protein>
    <submittedName>
        <fullName evidence="1">Uncharacterized protein</fullName>
    </submittedName>
</protein>
<gene>
    <name evidence="1" type="ORF">M407DRAFT_19700</name>
</gene>
<evidence type="ECO:0000313" key="1">
    <source>
        <dbReference type="EMBL" id="KIO31325.1"/>
    </source>
</evidence>
<dbReference type="OrthoDB" id="3257105at2759"/>